<dbReference type="InterPro" id="IPR041260">
    <property type="entry name" value="Sld7_C"/>
</dbReference>
<evidence type="ECO:0000313" key="14">
    <source>
        <dbReference type="Proteomes" id="UP000000559"/>
    </source>
</evidence>
<dbReference type="GO" id="GO:0000922">
    <property type="term" value="C:spindle pole"/>
    <property type="evidence" value="ECO:0007669"/>
    <property type="project" value="UniProtKB-SubCell"/>
</dbReference>
<feature type="domain" description="Sld7 N-terminal" evidence="11">
    <location>
        <begin position="13"/>
        <end position="79"/>
    </location>
</feature>
<dbReference type="SMR" id="Q59ZI8"/>
<dbReference type="GO" id="GO:0005634">
    <property type="term" value="C:nucleus"/>
    <property type="evidence" value="ECO:0007669"/>
    <property type="project" value="UniProtKB-SubCell"/>
</dbReference>
<dbReference type="OrthoDB" id="4063051at2759"/>
<dbReference type="AlphaFoldDB" id="Q59ZI8"/>
<dbReference type="Proteomes" id="UP000000559">
    <property type="component" value="Chromosome 2"/>
</dbReference>
<dbReference type="GO" id="GO:0006260">
    <property type="term" value="P:DNA replication"/>
    <property type="evidence" value="ECO:0007669"/>
    <property type="project" value="UniProtKB-KW"/>
</dbReference>
<evidence type="ECO:0000256" key="8">
    <source>
        <dbReference type="ARBA" id="ARBA00023242"/>
    </source>
</evidence>
<dbReference type="EMBL" id="CP017624">
    <property type="protein sequence ID" value="AOW27518.1"/>
    <property type="molecule type" value="Genomic_DNA"/>
</dbReference>
<protein>
    <recommendedName>
        <fullName evidence="4">Mitochondrial morphogenesis protein SLD7</fullName>
    </recommendedName>
</protein>
<evidence type="ECO:0000256" key="1">
    <source>
        <dbReference type="ARBA" id="ARBA00004123"/>
    </source>
</evidence>
<keyword evidence="8" id="KW-0539">Nucleus</keyword>
<evidence type="ECO:0000256" key="3">
    <source>
        <dbReference type="ARBA" id="ARBA00009044"/>
    </source>
</evidence>
<comment type="subcellular location">
    <subcellularLocation>
        <location evidence="2">Cytoplasm</location>
        <location evidence="2">Cytoskeleton</location>
        <location evidence="2">Spindle pole</location>
    </subcellularLocation>
    <subcellularLocation>
        <location evidence="1">Nucleus</location>
    </subcellularLocation>
</comment>
<dbReference type="KEGG" id="cal:CAALFM_C204990WA"/>
<evidence type="ECO:0000313" key="12">
    <source>
        <dbReference type="CGD" id="CAL0000201473"/>
    </source>
</evidence>
<reference evidence="13 14" key="2">
    <citation type="journal article" date="2007" name="Genome Biol.">
        <title>Assembly of the Candida albicans genome into sixteen supercontigs aligned on the eight chromosomes.</title>
        <authorList>
            <person name="van het Hoog M."/>
            <person name="Rast T.J."/>
            <person name="Martchenko M."/>
            <person name="Grindle S."/>
            <person name="Dignard D."/>
            <person name="Hogues H."/>
            <person name="Cuomo C."/>
            <person name="Berriman M."/>
            <person name="Scherer S."/>
            <person name="Magee B.B."/>
            <person name="Whiteway M."/>
            <person name="Chibana H."/>
            <person name="Nantel A."/>
            <person name="Magee P.T."/>
        </authorList>
    </citation>
    <scope>GENOME REANNOTATION</scope>
    <source>
        <strain evidence="14">SC5314 / ATCC MYA-2876</strain>
    </source>
</reference>
<dbReference type="CGD" id="CAL0000201473">
    <property type="gene designation" value="orf19.11015"/>
</dbReference>
<feature type="domain" description="Sld7 C-terminal" evidence="10">
    <location>
        <begin position="192"/>
        <end position="274"/>
    </location>
</feature>
<evidence type="ECO:0000256" key="9">
    <source>
        <dbReference type="ARBA" id="ARBA00023306"/>
    </source>
</evidence>
<dbReference type="InterPro" id="IPR041564">
    <property type="entry name" value="Sld7_N"/>
</dbReference>
<evidence type="ECO:0000256" key="7">
    <source>
        <dbReference type="ARBA" id="ARBA00023212"/>
    </source>
</evidence>
<dbReference type="Pfam" id="PF18636">
    <property type="entry name" value="Sld7_N"/>
    <property type="match status" value="1"/>
</dbReference>
<sequence>MNYLTTIQLYESKKNVINDIQLWSTNKTLKLPTITSCKPISYIKYASLPFYLVYCCPIIVYTDDSDTSDYFKTKLVETPLLSNGKSGGVGGGGIGLLCKVDVNTFLVFYYEDNVKMLVLKFSKFIETLPQLDIPSIPKDTLLDLKPSKRIRTNTKIIDKIIEKKKQRSNSFIANPNTTKVNISSGSSILTNQDQINTAINKIIFSGLRIRGLSSNVASSLNDKLTIKEIHQMTFKATQFALRKHNYSFNKRETKKPLRLNDLQDIIENLLQLFVDIE</sequence>
<evidence type="ECO:0000256" key="4">
    <source>
        <dbReference type="ARBA" id="ARBA00017231"/>
    </source>
</evidence>
<comment type="similarity">
    <text evidence="3">Belongs to the SLD7 family.</text>
</comment>
<dbReference type="VEuPathDB" id="FungiDB:C2_04990W_A"/>
<dbReference type="HOGENOM" id="CLU_068936_0_0_1"/>
<dbReference type="Pfam" id="PF18596">
    <property type="entry name" value="Sld7_C"/>
    <property type="match status" value="1"/>
</dbReference>
<keyword evidence="7" id="KW-0206">Cytoskeleton</keyword>
<dbReference type="eggNOG" id="ENOG502RZIJ">
    <property type="taxonomic scope" value="Eukaryota"/>
</dbReference>
<evidence type="ECO:0000259" key="10">
    <source>
        <dbReference type="Pfam" id="PF18596"/>
    </source>
</evidence>
<evidence type="ECO:0000256" key="5">
    <source>
        <dbReference type="ARBA" id="ARBA00022490"/>
    </source>
</evidence>
<evidence type="ECO:0000256" key="6">
    <source>
        <dbReference type="ARBA" id="ARBA00022705"/>
    </source>
</evidence>
<dbReference type="InParanoid" id="Q59ZI8"/>
<reference evidence="13 14" key="1">
    <citation type="journal article" date="2004" name="Proc. Natl. Acad. Sci. U.S.A.">
        <title>The diploid genome sequence of Candida albicans.</title>
        <authorList>
            <person name="Jones T."/>
            <person name="Federspiel N.A."/>
            <person name="Chibana H."/>
            <person name="Dungan J."/>
            <person name="Kalman S."/>
            <person name="Magee B.B."/>
            <person name="Newport G."/>
            <person name="Thorstenson Y.R."/>
            <person name="Agabian N."/>
            <person name="Magee P.T."/>
            <person name="Davis R.W."/>
            <person name="Scherer S."/>
        </authorList>
    </citation>
    <scope>NUCLEOTIDE SEQUENCE [LARGE SCALE GENOMIC DNA]</scope>
    <source>
        <strain evidence="14">SC5314 / ATCC MYA-2876</strain>
    </source>
</reference>
<dbReference type="RefSeq" id="XP_714890.1">
    <property type="nucleotide sequence ID" value="XM_709797.1"/>
</dbReference>
<evidence type="ECO:0000313" key="13">
    <source>
        <dbReference type="EMBL" id="AOW27518.1"/>
    </source>
</evidence>
<dbReference type="FunCoup" id="Q59ZI8">
    <property type="interactions" value="14"/>
</dbReference>
<dbReference type="OMA" id="DIQLWST"/>
<keyword evidence="9" id="KW-0131">Cell cycle</keyword>
<keyword evidence="5" id="KW-0963">Cytoplasm</keyword>
<proteinExistence type="inferred from homology"/>
<accession>Q59ZI8</accession>
<keyword evidence="6" id="KW-0235">DNA replication</keyword>
<reference evidence="13 14" key="3">
    <citation type="journal article" date="2013" name="Genome Biol.">
        <title>Assembly of a phased diploid Candida albicans genome facilitates allele-specific measurements and provides a simple model for repeat and indel structure.</title>
        <authorList>
            <person name="Muzzey D."/>
            <person name="Schwartz K."/>
            <person name="Weissman J.S."/>
            <person name="Sherlock G."/>
        </authorList>
    </citation>
    <scope>NUCLEOTIDE SEQUENCE [LARGE SCALE GENOMIC DNA]</scope>
    <source>
        <strain evidence="14">SC5314 / ATCC MYA-2876</strain>
    </source>
</reference>
<evidence type="ECO:0000259" key="11">
    <source>
        <dbReference type="Pfam" id="PF18636"/>
    </source>
</evidence>
<name>Q59ZI8_CANAL</name>
<organism evidence="13 14">
    <name type="scientific">Candida albicans (strain SC5314 / ATCC MYA-2876)</name>
    <name type="common">Yeast</name>
    <dbReference type="NCBI Taxonomy" id="237561"/>
    <lineage>
        <taxon>Eukaryota</taxon>
        <taxon>Fungi</taxon>
        <taxon>Dikarya</taxon>
        <taxon>Ascomycota</taxon>
        <taxon>Saccharomycotina</taxon>
        <taxon>Pichiomycetes</taxon>
        <taxon>Debaryomycetaceae</taxon>
        <taxon>Candida/Lodderomyces clade</taxon>
        <taxon>Candida</taxon>
    </lineage>
</organism>
<dbReference type="STRING" id="237561.Q59ZI8"/>
<gene>
    <name evidence="13" type="ordered locus">CAALFM_C204990WA</name>
    <name evidence="12" type="ordered locus">orf19.11015</name>
</gene>
<dbReference type="GeneID" id="3643445"/>
<keyword evidence="14" id="KW-1185">Reference proteome</keyword>
<evidence type="ECO:0000256" key="2">
    <source>
        <dbReference type="ARBA" id="ARBA00004647"/>
    </source>
</evidence>